<dbReference type="GO" id="GO:0006355">
    <property type="term" value="P:regulation of DNA-templated transcription"/>
    <property type="evidence" value="ECO:0007669"/>
    <property type="project" value="InterPro"/>
</dbReference>
<gene>
    <name evidence="10" type="ORF">Raf01_97690</name>
</gene>
<dbReference type="InterPro" id="IPR039420">
    <property type="entry name" value="WalR-like"/>
</dbReference>
<evidence type="ECO:0000256" key="1">
    <source>
        <dbReference type="ARBA" id="ARBA00022553"/>
    </source>
</evidence>
<dbReference type="GO" id="GO:0000156">
    <property type="term" value="F:phosphorelay response regulator activity"/>
    <property type="evidence" value="ECO:0007669"/>
    <property type="project" value="TreeGrafter"/>
</dbReference>
<accession>A0A8J3VWC1</accession>
<feature type="modified residue" description="4-aspartylphosphate" evidence="6">
    <location>
        <position position="83"/>
    </location>
</feature>
<reference evidence="10" key="1">
    <citation type="submission" date="2021-01" db="EMBL/GenBank/DDBJ databases">
        <title>Whole genome shotgun sequence of Rugosimonospora africana NBRC 104875.</title>
        <authorList>
            <person name="Komaki H."/>
            <person name="Tamura T."/>
        </authorList>
    </citation>
    <scope>NUCLEOTIDE SEQUENCE</scope>
    <source>
        <strain evidence="10">NBRC 104875</strain>
    </source>
</reference>
<evidence type="ECO:0000259" key="9">
    <source>
        <dbReference type="PROSITE" id="PS51755"/>
    </source>
</evidence>
<organism evidence="10 11">
    <name type="scientific">Rugosimonospora africana</name>
    <dbReference type="NCBI Taxonomy" id="556532"/>
    <lineage>
        <taxon>Bacteria</taxon>
        <taxon>Bacillati</taxon>
        <taxon>Actinomycetota</taxon>
        <taxon>Actinomycetes</taxon>
        <taxon>Micromonosporales</taxon>
        <taxon>Micromonosporaceae</taxon>
        <taxon>Rugosimonospora</taxon>
    </lineage>
</organism>
<comment type="caution">
    <text evidence="10">The sequence shown here is derived from an EMBL/GenBank/DDBJ whole genome shotgun (WGS) entry which is preliminary data.</text>
</comment>
<dbReference type="Gene3D" id="1.10.10.10">
    <property type="entry name" value="Winged helix-like DNA-binding domain superfamily/Winged helix DNA-binding domain"/>
    <property type="match status" value="1"/>
</dbReference>
<name>A0A8J3VWC1_9ACTN</name>
<dbReference type="Pfam" id="PF00072">
    <property type="entry name" value="Response_reg"/>
    <property type="match status" value="1"/>
</dbReference>
<dbReference type="PROSITE" id="PS50110">
    <property type="entry name" value="RESPONSE_REGULATORY"/>
    <property type="match status" value="1"/>
</dbReference>
<keyword evidence="1 6" id="KW-0597">Phosphoprotein</keyword>
<dbReference type="PROSITE" id="PS51755">
    <property type="entry name" value="OMPR_PHOB"/>
    <property type="match status" value="1"/>
</dbReference>
<dbReference type="GO" id="GO:0032993">
    <property type="term" value="C:protein-DNA complex"/>
    <property type="evidence" value="ECO:0007669"/>
    <property type="project" value="TreeGrafter"/>
</dbReference>
<dbReference type="Pfam" id="PF00486">
    <property type="entry name" value="Trans_reg_C"/>
    <property type="match status" value="1"/>
</dbReference>
<protein>
    <submittedName>
        <fullName evidence="10">DNA-binding response regulator</fullName>
    </submittedName>
</protein>
<dbReference type="GO" id="GO:0005829">
    <property type="term" value="C:cytosol"/>
    <property type="evidence" value="ECO:0007669"/>
    <property type="project" value="TreeGrafter"/>
</dbReference>
<dbReference type="GO" id="GO:0000976">
    <property type="term" value="F:transcription cis-regulatory region binding"/>
    <property type="evidence" value="ECO:0007669"/>
    <property type="project" value="TreeGrafter"/>
</dbReference>
<dbReference type="Gene3D" id="6.10.250.690">
    <property type="match status" value="1"/>
</dbReference>
<evidence type="ECO:0000259" key="8">
    <source>
        <dbReference type="PROSITE" id="PS50110"/>
    </source>
</evidence>
<dbReference type="Proteomes" id="UP000642748">
    <property type="component" value="Unassembled WGS sequence"/>
</dbReference>
<dbReference type="SUPFAM" id="SSF52172">
    <property type="entry name" value="CheY-like"/>
    <property type="match status" value="1"/>
</dbReference>
<keyword evidence="5" id="KW-0804">Transcription</keyword>
<dbReference type="InterPro" id="IPR001867">
    <property type="entry name" value="OmpR/PhoB-type_DNA-bd"/>
</dbReference>
<feature type="DNA-binding region" description="OmpR/PhoB-type" evidence="7">
    <location>
        <begin position="156"/>
        <end position="253"/>
    </location>
</feature>
<feature type="domain" description="OmpR/PhoB-type" evidence="9">
    <location>
        <begin position="156"/>
        <end position="253"/>
    </location>
</feature>
<evidence type="ECO:0000256" key="5">
    <source>
        <dbReference type="ARBA" id="ARBA00023163"/>
    </source>
</evidence>
<dbReference type="SMART" id="SM00862">
    <property type="entry name" value="Trans_reg_C"/>
    <property type="match status" value="1"/>
</dbReference>
<dbReference type="FunFam" id="3.40.50.2300:FF:000002">
    <property type="entry name" value="DNA-binding response regulator PhoP"/>
    <property type="match status" value="1"/>
</dbReference>
<evidence type="ECO:0000256" key="3">
    <source>
        <dbReference type="ARBA" id="ARBA00023015"/>
    </source>
</evidence>
<dbReference type="CDD" id="cd00383">
    <property type="entry name" value="trans_reg_C"/>
    <property type="match status" value="1"/>
</dbReference>
<dbReference type="AlphaFoldDB" id="A0A8J3VWC1"/>
<keyword evidence="11" id="KW-1185">Reference proteome</keyword>
<evidence type="ECO:0000313" key="11">
    <source>
        <dbReference type="Proteomes" id="UP000642748"/>
    </source>
</evidence>
<dbReference type="InterPro" id="IPR036388">
    <property type="entry name" value="WH-like_DNA-bd_sf"/>
</dbReference>
<evidence type="ECO:0000313" key="10">
    <source>
        <dbReference type="EMBL" id="GIH21597.1"/>
    </source>
</evidence>
<keyword evidence="3" id="KW-0805">Transcription regulation</keyword>
<feature type="domain" description="Response regulatory" evidence="8">
    <location>
        <begin position="34"/>
        <end position="148"/>
    </location>
</feature>
<dbReference type="SMART" id="SM00448">
    <property type="entry name" value="REC"/>
    <property type="match status" value="1"/>
</dbReference>
<dbReference type="EMBL" id="BONZ01000142">
    <property type="protein sequence ID" value="GIH21597.1"/>
    <property type="molecule type" value="Genomic_DNA"/>
</dbReference>
<sequence>MRRPCGPRAYQRLTPPDFPVRKRSLTAGYAGVMRILIVEDEHDLATVLRHGLLAEGYAVDVAQDGRMGYHLAATGAYGVIVLDLMLPSMNGFQISQRLRADGVGTPILVLTAKDGTYDQLDALDGGADDYLVKPFNYPVLLARIRALARRDSRVPTAVQRVGDLTVDSVRRTCMRGGVSVGLTPREFALLDLLARAEQRPIGKQDILLQLWPDEVDEVNLVEARISALRRKIDRPFARQSVQTVRGFGYRLVDDGPAGQQ</sequence>
<evidence type="ECO:0000256" key="2">
    <source>
        <dbReference type="ARBA" id="ARBA00023012"/>
    </source>
</evidence>
<evidence type="ECO:0000256" key="6">
    <source>
        <dbReference type="PROSITE-ProRule" id="PRU00169"/>
    </source>
</evidence>
<evidence type="ECO:0000256" key="7">
    <source>
        <dbReference type="PROSITE-ProRule" id="PRU01091"/>
    </source>
</evidence>
<evidence type="ECO:0000256" key="4">
    <source>
        <dbReference type="ARBA" id="ARBA00023125"/>
    </source>
</evidence>
<proteinExistence type="predicted"/>
<dbReference type="CDD" id="cd19935">
    <property type="entry name" value="REC_OmpR_CusR-like"/>
    <property type="match status" value="1"/>
</dbReference>
<dbReference type="PANTHER" id="PTHR48111">
    <property type="entry name" value="REGULATOR OF RPOS"/>
    <property type="match status" value="1"/>
</dbReference>
<dbReference type="PANTHER" id="PTHR48111:SF1">
    <property type="entry name" value="TWO-COMPONENT RESPONSE REGULATOR ORR33"/>
    <property type="match status" value="1"/>
</dbReference>
<keyword evidence="4 7" id="KW-0238">DNA-binding</keyword>
<dbReference type="InterPro" id="IPR011006">
    <property type="entry name" value="CheY-like_superfamily"/>
</dbReference>
<dbReference type="Gene3D" id="3.40.50.2300">
    <property type="match status" value="1"/>
</dbReference>
<dbReference type="InterPro" id="IPR001789">
    <property type="entry name" value="Sig_transdc_resp-reg_receiver"/>
</dbReference>
<keyword evidence="2" id="KW-0902">Two-component regulatory system</keyword>